<dbReference type="AlphaFoldDB" id="A0A7W3LYQ5"/>
<dbReference type="RefSeq" id="WP_182848546.1">
    <property type="nucleotide sequence ID" value="NZ_BAAALP010000065.1"/>
</dbReference>
<name>A0A7W3LYQ5_ACTNM</name>
<dbReference type="EMBL" id="JACJIA010000017">
    <property type="protein sequence ID" value="MBA8956648.1"/>
    <property type="molecule type" value="Genomic_DNA"/>
</dbReference>
<evidence type="ECO:0000313" key="3">
    <source>
        <dbReference type="Proteomes" id="UP000572680"/>
    </source>
</evidence>
<feature type="compositionally biased region" description="Basic residues" evidence="1">
    <location>
        <begin position="62"/>
        <end position="71"/>
    </location>
</feature>
<proteinExistence type="predicted"/>
<reference evidence="2 3" key="1">
    <citation type="submission" date="2020-08" db="EMBL/GenBank/DDBJ databases">
        <title>Genomic Encyclopedia of Type Strains, Phase IV (KMG-IV): sequencing the most valuable type-strain genomes for metagenomic binning, comparative biology and taxonomic classification.</title>
        <authorList>
            <person name="Goeker M."/>
        </authorList>
    </citation>
    <scope>NUCLEOTIDE SEQUENCE [LARGE SCALE GENOMIC DNA]</scope>
    <source>
        <strain evidence="2 3">DSM 44197</strain>
    </source>
</reference>
<dbReference type="Proteomes" id="UP000572680">
    <property type="component" value="Unassembled WGS sequence"/>
</dbReference>
<accession>A0A7W3LYQ5</accession>
<sequence>MNPRPSSRVLHSSPSEGAPLNADLRAILDRAARPAAFPGARPRHAERDTRRSRRDVPPPRTVRPRRVPGRG</sequence>
<feature type="region of interest" description="Disordered" evidence="1">
    <location>
        <begin position="1"/>
        <end position="71"/>
    </location>
</feature>
<evidence type="ECO:0000313" key="2">
    <source>
        <dbReference type="EMBL" id="MBA8956648.1"/>
    </source>
</evidence>
<protein>
    <submittedName>
        <fullName evidence="2">Uncharacterized protein</fullName>
    </submittedName>
</protein>
<feature type="compositionally biased region" description="Basic and acidic residues" evidence="1">
    <location>
        <begin position="43"/>
        <end position="57"/>
    </location>
</feature>
<comment type="caution">
    <text evidence="2">The sequence shown here is derived from an EMBL/GenBank/DDBJ whole genome shotgun (WGS) entry which is preliminary data.</text>
</comment>
<gene>
    <name evidence="2" type="ORF">HNR61_008337</name>
</gene>
<keyword evidence="3" id="KW-1185">Reference proteome</keyword>
<evidence type="ECO:0000256" key="1">
    <source>
        <dbReference type="SAM" id="MobiDB-lite"/>
    </source>
</evidence>
<organism evidence="2 3">
    <name type="scientific">Actinomadura namibiensis</name>
    <dbReference type="NCBI Taxonomy" id="182080"/>
    <lineage>
        <taxon>Bacteria</taxon>
        <taxon>Bacillati</taxon>
        <taxon>Actinomycetota</taxon>
        <taxon>Actinomycetes</taxon>
        <taxon>Streptosporangiales</taxon>
        <taxon>Thermomonosporaceae</taxon>
        <taxon>Actinomadura</taxon>
    </lineage>
</organism>